<dbReference type="Proteomes" id="UP001165120">
    <property type="component" value="Unassembled WGS sequence"/>
</dbReference>
<gene>
    <name evidence="12" type="ORF">Cboi02_000499000</name>
</gene>
<keyword evidence="7" id="KW-0032">Aminotransferase</keyword>
<keyword evidence="10 11" id="KW-0663">Pyridoxal phosphate</keyword>
<dbReference type="SUPFAM" id="SSF53383">
    <property type="entry name" value="PLP-dependent transferases"/>
    <property type="match status" value="1"/>
</dbReference>
<comment type="subcellular location">
    <subcellularLocation>
        <location evidence="2">Mitochondrion</location>
    </subcellularLocation>
</comment>
<dbReference type="InterPro" id="IPR049704">
    <property type="entry name" value="Aminotrans_3_PPA_site"/>
</dbReference>
<dbReference type="InterPro" id="IPR015422">
    <property type="entry name" value="PyrdxlP-dep_Trfase_small"/>
</dbReference>
<proteinExistence type="inferred from homology"/>
<dbReference type="GO" id="GO:0042802">
    <property type="term" value="F:identical protein binding"/>
    <property type="evidence" value="ECO:0007669"/>
    <property type="project" value="TreeGrafter"/>
</dbReference>
<organism evidence="12 13">
    <name type="scientific">Candida boidinii</name>
    <name type="common">Yeast</name>
    <dbReference type="NCBI Taxonomy" id="5477"/>
    <lineage>
        <taxon>Eukaryota</taxon>
        <taxon>Fungi</taxon>
        <taxon>Dikarya</taxon>
        <taxon>Ascomycota</taxon>
        <taxon>Saccharomycotina</taxon>
        <taxon>Pichiomycetes</taxon>
        <taxon>Pichiales</taxon>
        <taxon>Pichiaceae</taxon>
        <taxon>Ogataea</taxon>
        <taxon>Ogataea/Candida clade</taxon>
    </lineage>
</organism>
<evidence type="ECO:0000256" key="5">
    <source>
        <dbReference type="ARBA" id="ARBA00012919"/>
    </source>
</evidence>
<evidence type="ECO:0000256" key="9">
    <source>
        <dbReference type="ARBA" id="ARBA00022679"/>
    </source>
</evidence>
<evidence type="ECO:0000256" key="10">
    <source>
        <dbReference type="ARBA" id="ARBA00022898"/>
    </source>
</evidence>
<dbReference type="PANTHER" id="PTHR11986:SF79">
    <property type="entry name" value="ACETYLORNITHINE AMINOTRANSFERASE, MITOCHONDRIAL"/>
    <property type="match status" value="1"/>
</dbReference>
<dbReference type="FunFam" id="3.40.640.10:FF:000004">
    <property type="entry name" value="Acetylornithine aminotransferase"/>
    <property type="match status" value="1"/>
</dbReference>
<dbReference type="EC" id="2.6.1.11" evidence="5"/>
<dbReference type="HAMAP" id="MF_01107">
    <property type="entry name" value="ArgD_aminotrans_3"/>
    <property type="match status" value="1"/>
</dbReference>
<dbReference type="InterPro" id="IPR005814">
    <property type="entry name" value="Aminotrans_3"/>
</dbReference>
<dbReference type="EMBL" id="BSXN01002220">
    <property type="protein sequence ID" value="GME75952.1"/>
    <property type="molecule type" value="Genomic_DNA"/>
</dbReference>
<dbReference type="GO" id="GO:0005759">
    <property type="term" value="C:mitochondrial matrix"/>
    <property type="evidence" value="ECO:0007669"/>
    <property type="project" value="TreeGrafter"/>
</dbReference>
<dbReference type="GO" id="GO:0030170">
    <property type="term" value="F:pyridoxal phosphate binding"/>
    <property type="evidence" value="ECO:0007669"/>
    <property type="project" value="InterPro"/>
</dbReference>
<dbReference type="PANTHER" id="PTHR11986">
    <property type="entry name" value="AMINOTRANSFERASE CLASS III"/>
    <property type="match status" value="1"/>
</dbReference>
<evidence type="ECO:0000256" key="6">
    <source>
        <dbReference type="ARBA" id="ARBA00021753"/>
    </source>
</evidence>
<keyword evidence="8" id="KW-0028">Amino-acid biosynthesis</keyword>
<dbReference type="GO" id="GO:0006526">
    <property type="term" value="P:L-arginine biosynthetic process"/>
    <property type="evidence" value="ECO:0007669"/>
    <property type="project" value="UniProtKB-ARBA"/>
</dbReference>
<dbReference type="AlphaFoldDB" id="A0A9W6WJK4"/>
<dbReference type="GO" id="GO:0003992">
    <property type="term" value="F:N2-acetyl-L-ornithine:2-oxoglutarate 5-aminotransferase activity"/>
    <property type="evidence" value="ECO:0007669"/>
    <property type="project" value="UniProtKB-EC"/>
</dbReference>
<comment type="pathway">
    <text evidence="3">Amino-acid biosynthesis; L-arginine biosynthesis; N(2)-acetyl-L-ornithine from L-glutamate: step 4/4.</text>
</comment>
<dbReference type="InterPro" id="IPR004636">
    <property type="entry name" value="AcOrn/SuccOrn_fam"/>
</dbReference>
<dbReference type="NCBIfam" id="TIGR00707">
    <property type="entry name" value="argD"/>
    <property type="match status" value="1"/>
</dbReference>
<dbReference type="InterPro" id="IPR015424">
    <property type="entry name" value="PyrdxlP-dep_Trfase"/>
</dbReference>
<dbReference type="PROSITE" id="PS00600">
    <property type="entry name" value="AA_TRANSFER_CLASS_3"/>
    <property type="match status" value="1"/>
</dbReference>
<evidence type="ECO:0000256" key="3">
    <source>
        <dbReference type="ARBA" id="ARBA00005024"/>
    </source>
</evidence>
<dbReference type="Gene3D" id="3.40.640.10">
    <property type="entry name" value="Type I PLP-dependent aspartate aminotransferase-like (Major domain)"/>
    <property type="match status" value="1"/>
</dbReference>
<comment type="similarity">
    <text evidence="4 11">Belongs to the class-III pyridoxal-phosphate-dependent aminotransferase family.</text>
</comment>
<protein>
    <recommendedName>
        <fullName evidence="6">Acetylornithine aminotransferase, mitochondrial</fullName>
        <ecNumber evidence="5">2.6.1.11</ecNumber>
    </recommendedName>
</protein>
<comment type="cofactor">
    <cofactor evidence="1">
        <name>pyridoxal 5'-phosphate</name>
        <dbReference type="ChEBI" id="CHEBI:597326"/>
    </cofactor>
</comment>
<dbReference type="Gene3D" id="3.90.1150.10">
    <property type="entry name" value="Aspartate Aminotransferase, domain 1"/>
    <property type="match status" value="1"/>
</dbReference>
<dbReference type="Pfam" id="PF00202">
    <property type="entry name" value="Aminotran_3"/>
    <property type="match status" value="1"/>
</dbReference>
<evidence type="ECO:0000256" key="8">
    <source>
        <dbReference type="ARBA" id="ARBA00022605"/>
    </source>
</evidence>
<evidence type="ECO:0000313" key="13">
    <source>
        <dbReference type="Proteomes" id="UP001165120"/>
    </source>
</evidence>
<evidence type="ECO:0000256" key="4">
    <source>
        <dbReference type="ARBA" id="ARBA00008954"/>
    </source>
</evidence>
<dbReference type="CDD" id="cd00610">
    <property type="entry name" value="OAT_like"/>
    <property type="match status" value="1"/>
</dbReference>
<dbReference type="NCBIfam" id="NF002325">
    <property type="entry name" value="PRK01278.1"/>
    <property type="match status" value="1"/>
</dbReference>
<dbReference type="PIRSF" id="PIRSF000521">
    <property type="entry name" value="Transaminase_4ab_Lys_Orn"/>
    <property type="match status" value="1"/>
</dbReference>
<dbReference type="InterPro" id="IPR050103">
    <property type="entry name" value="Class-III_PLP-dep_AT"/>
</dbReference>
<evidence type="ECO:0000313" key="12">
    <source>
        <dbReference type="EMBL" id="GME75952.1"/>
    </source>
</evidence>
<evidence type="ECO:0000256" key="11">
    <source>
        <dbReference type="RuleBase" id="RU003560"/>
    </source>
</evidence>
<name>A0A9W6WJK4_CANBO</name>
<accession>A0A9W6WJK4</accession>
<sequence>MLKNYSTGTLKKTFFSNNKSILLNKKTSRLLSSSILRLNQTATATATATSSTTSSLNKSQSFINEIDPYQVTTYSRPKIVFEKGKECYLWDLEGNKYIDFTAGIAVTVLGHSNPEIAKIMFDQANILVHCSNLYHNLWTGTLSEKLVLKTKESGGMHNASRVFLANSGTEANEAALKFARKYGKKISEDKFELITFETSFHGRSMGALSVTPNPKYQAPFKPLVPGVKVAKPNDIKSVEAIISDKTCGVIIEPIQGEGGVRPIDKDFLIKLRQLCDQHNAILIYDEIQCGLGRSGTFWAHSKLPKEAHPDIVTMAKALGNGFPIGATMITEDVEKALKVGDHGTTFGGNPLGCRIGSYVVDEISKPEFLKHVEEKSEIFKVKLNELKEKFPNDIVDVRGDGLILGVQFDKDPSPIVERARDLGLLVITAGGNVIRFVPALNIKDDVIIEGLTLFESAVKSVLSKEEA</sequence>
<keyword evidence="13" id="KW-1185">Reference proteome</keyword>
<evidence type="ECO:0000256" key="7">
    <source>
        <dbReference type="ARBA" id="ARBA00022576"/>
    </source>
</evidence>
<dbReference type="InterPro" id="IPR015421">
    <property type="entry name" value="PyrdxlP-dep_Trfase_major"/>
</dbReference>
<evidence type="ECO:0000256" key="2">
    <source>
        <dbReference type="ARBA" id="ARBA00004173"/>
    </source>
</evidence>
<comment type="caution">
    <text evidence="12">The sequence shown here is derived from an EMBL/GenBank/DDBJ whole genome shotgun (WGS) entry which is preliminary data.</text>
</comment>
<reference evidence="12" key="1">
    <citation type="submission" date="2023-04" db="EMBL/GenBank/DDBJ databases">
        <title>Candida boidinii NBRC 10035.</title>
        <authorList>
            <person name="Ichikawa N."/>
            <person name="Sato H."/>
            <person name="Tonouchi N."/>
        </authorList>
    </citation>
    <scope>NUCLEOTIDE SEQUENCE</scope>
    <source>
        <strain evidence="12">NBRC 10035</strain>
    </source>
</reference>
<keyword evidence="9" id="KW-0808">Transferase</keyword>
<evidence type="ECO:0000256" key="1">
    <source>
        <dbReference type="ARBA" id="ARBA00001933"/>
    </source>
</evidence>